<dbReference type="EnsemblPlants" id="OPUNC03G09110.1">
    <property type="protein sequence ID" value="OPUNC03G09110.1"/>
    <property type="gene ID" value="OPUNC03G09110"/>
</dbReference>
<evidence type="ECO:0000313" key="1">
    <source>
        <dbReference type="EnsemblPlants" id="OPUNC03G09110.1"/>
    </source>
</evidence>
<organism evidence="1">
    <name type="scientific">Oryza punctata</name>
    <name type="common">Red rice</name>
    <dbReference type="NCBI Taxonomy" id="4537"/>
    <lineage>
        <taxon>Eukaryota</taxon>
        <taxon>Viridiplantae</taxon>
        <taxon>Streptophyta</taxon>
        <taxon>Embryophyta</taxon>
        <taxon>Tracheophyta</taxon>
        <taxon>Spermatophyta</taxon>
        <taxon>Magnoliopsida</taxon>
        <taxon>Liliopsida</taxon>
        <taxon>Poales</taxon>
        <taxon>Poaceae</taxon>
        <taxon>BOP clade</taxon>
        <taxon>Oryzoideae</taxon>
        <taxon>Oryzeae</taxon>
        <taxon>Oryzinae</taxon>
        <taxon>Oryza</taxon>
    </lineage>
</organism>
<proteinExistence type="predicted"/>
<evidence type="ECO:0000313" key="2">
    <source>
        <dbReference type="Proteomes" id="UP000026962"/>
    </source>
</evidence>
<keyword evidence="2" id="KW-1185">Reference proteome</keyword>
<dbReference type="Gramene" id="OPUNC03G09110.1">
    <property type="protein sequence ID" value="OPUNC03G09110.1"/>
    <property type="gene ID" value="OPUNC03G09110"/>
</dbReference>
<dbReference type="HOGENOM" id="CLU_2350370_0_0_1"/>
<reference evidence="1" key="2">
    <citation type="submission" date="2018-05" db="EMBL/GenBank/DDBJ databases">
        <title>OpunRS2 (Oryza punctata Reference Sequence Version 2).</title>
        <authorList>
            <person name="Zhang J."/>
            <person name="Kudrna D."/>
            <person name="Lee S."/>
            <person name="Talag J."/>
            <person name="Welchert J."/>
            <person name="Wing R.A."/>
        </authorList>
    </citation>
    <scope>NUCLEOTIDE SEQUENCE [LARGE SCALE GENOMIC DNA]</scope>
</reference>
<protein>
    <submittedName>
        <fullName evidence="1">Uncharacterized protein</fullName>
    </submittedName>
</protein>
<dbReference type="AlphaFoldDB" id="A0A0E0KAX9"/>
<name>A0A0E0KAX9_ORYPU</name>
<sequence>MQVHDKIKKKENIDWISASTYFLGLLYLDYVDAPGCNVPWGEPRVAFWTDEEAKPLKQVDKGSGLYAVYGSCKICADAHITNAEAPKKVGITKSTAR</sequence>
<accession>A0A0E0KAX9</accession>
<reference evidence="1" key="1">
    <citation type="submission" date="2015-04" db="UniProtKB">
        <authorList>
            <consortium name="EnsemblPlants"/>
        </authorList>
    </citation>
    <scope>IDENTIFICATION</scope>
</reference>
<dbReference type="Proteomes" id="UP000026962">
    <property type="component" value="Chromosome 3"/>
</dbReference>